<feature type="transmembrane region" description="Helical" evidence="2">
    <location>
        <begin position="60"/>
        <end position="82"/>
    </location>
</feature>
<keyword evidence="2" id="KW-0472">Membrane</keyword>
<dbReference type="VEuPathDB" id="VectorBase:MDOA008827"/>
<dbReference type="AlphaFoldDB" id="A0A1I8MVD5"/>
<evidence type="ECO:0000256" key="1">
    <source>
        <dbReference type="SAM" id="MobiDB-lite"/>
    </source>
</evidence>
<protein>
    <submittedName>
        <fullName evidence="3">Uncharacterized protein</fullName>
    </submittedName>
</protein>
<dbReference type="eggNOG" id="ENOG502T8NI">
    <property type="taxonomic scope" value="Eukaryota"/>
</dbReference>
<sequence>MWVPLLNDRLAKTWMNGAFKPSHRQQQQNKLSKPFSRNRAFAKRKKSNNLPQQRHRNFPFSALIAVLAGCLFSSLEAILIFYSHFCTTFTTTFLMNEFRLKIVYCKSSSKSSASLTALVSSPAAVPVTSSSVTTTTIIIASGNKQSSIISKLTTPASNNNNNHLRTYNNSSKSNKVFLYYTPRDPRLRIFQEKTKKSPLENSENRSSSSSANNIRPTQCFSSCSSSGSNYKPRHQVSYARCDTNLNNFNCKSLLKLIDDLCNYGEVIGGGKTINFISNYKQQQQEKSAIENLEIICDTYIYHQNNQLNHQVKEKSETAIVAVTATHFDSIQAIVALERHLAELTVVTYIGYILSFFLTTSKQSNNPALKISSRIIAYEKI</sequence>
<evidence type="ECO:0000256" key="2">
    <source>
        <dbReference type="SAM" id="Phobius"/>
    </source>
</evidence>
<dbReference type="EnsemblMetazoa" id="MDOA008827-RA">
    <property type="protein sequence ID" value="MDOA008827-PA"/>
    <property type="gene ID" value="MDOA008827"/>
</dbReference>
<feature type="compositionally biased region" description="Low complexity" evidence="1">
    <location>
        <begin position="204"/>
        <end position="213"/>
    </location>
</feature>
<organism evidence="3">
    <name type="scientific">Musca domestica</name>
    <name type="common">House fly</name>
    <dbReference type="NCBI Taxonomy" id="7370"/>
    <lineage>
        <taxon>Eukaryota</taxon>
        <taxon>Metazoa</taxon>
        <taxon>Ecdysozoa</taxon>
        <taxon>Arthropoda</taxon>
        <taxon>Hexapoda</taxon>
        <taxon>Insecta</taxon>
        <taxon>Pterygota</taxon>
        <taxon>Neoptera</taxon>
        <taxon>Endopterygota</taxon>
        <taxon>Diptera</taxon>
        <taxon>Brachycera</taxon>
        <taxon>Muscomorpha</taxon>
        <taxon>Muscoidea</taxon>
        <taxon>Muscidae</taxon>
        <taxon>Musca</taxon>
    </lineage>
</organism>
<name>A0A1I8MVD5_MUSDO</name>
<keyword evidence="2" id="KW-0812">Transmembrane</keyword>
<keyword evidence="2" id="KW-1133">Transmembrane helix</keyword>
<dbReference type="EnsemblMetazoa" id="MDOA008827-RB">
    <property type="protein sequence ID" value="MDOA008827-PB"/>
    <property type="gene ID" value="MDOA008827"/>
</dbReference>
<reference evidence="3" key="1">
    <citation type="submission" date="2020-05" db="UniProtKB">
        <authorList>
            <consortium name="EnsemblMetazoa"/>
        </authorList>
    </citation>
    <scope>IDENTIFICATION</scope>
    <source>
        <strain evidence="3">Aabys</strain>
    </source>
</reference>
<evidence type="ECO:0000313" key="3">
    <source>
        <dbReference type="EnsemblMetazoa" id="MDOA008827-PA"/>
    </source>
</evidence>
<feature type="region of interest" description="Disordered" evidence="1">
    <location>
        <begin position="190"/>
        <end position="213"/>
    </location>
</feature>
<accession>A0A1I8MVD5</accession>
<proteinExistence type="predicted"/>